<dbReference type="InterPro" id="IPR003423">
    <property type="entry name" value="OMP_efflux"/>
</dbReference>
<evidence type="ECO:0000256" key="7">
    <source>
        <dbReference type="ARBA" id="ARBA00023237"/>
    </source>
</evidence>
<dbReference type="EMBL" id="JALBWM010000089">
    <property type="protein sequence ID" value="MCO1335894.1"/>
    <property type="molecule type" value="Genomic_DNA"/>
</dbReference>
<dbReference type="Proteomes" id="UP001139028">
    <property type="component" value="Unassembled WGS sequence"/>
</dbReference>
<evidence type="ECO:0000256" key="6">
    <source>
        <dbReference type="ARBA" id="ARBA00023136"/>
    </source>
</evidence>
<evidence type="ECO:0000256" key="4">
    <source>
        <dbReference type="ARBA" id="ARBA00022452"/>
    </source>
</evidence>
<keyword evidence="5" id="KW-0812">Transmembrane</keyword>
<dbReference type="GO" id="GO:0015288">
    <property type="term" value="F:porin activity"/>
    <property type="evidence" value="ECO:0007669"/>
    <property type="project" value="TreeGrafter"/>
</dbReference>
<comment type="similarity">
    <text evidence="2">Belongs to the outer membrane factor (OMF) (TC 1.B.17) family.</text>
</comment>
<dbReference type="AlphaFoldDB" id="A0A9X2J6X4"/>
<evidence type="ECO:0000256" key="3">
    <source>
        <dbReference type="ARBA" id="ARBA00022448"/>
    </source>
</evidence>
<gene>
    <name evidence="9" type="ORF">MO867_16280</name>
</gene>
<comment type="caution">
    <text evidence="9">The sequence shown here is derived from an EMBL/GenBank/DDBJ whole genome shotgun (WGS) entry which is preliminary data.</text>
</comment>
<dbReference type="InterPro" id="IPR051906">
    <property type="entry name" value="TolC-like"/>
</dbReference>
<keyword evidence="7" id="KW-0998">Cell outer membrane</keyword>
<dbReference type="PANTHER" id="PTHR30026">
    <property type="entry name" value="OUTER MEMBRANE PROTEIN TOLC"/>
    <property type="match status" value="1"/>
</dbReference>
<accession>A0A9X2J6X4</accession>
<dbReference type="PANTHER" id="PTHR30026:SF20">
    <property type="entry name" value="OUTER MEMBRANE PROTEIN TOLC"/>
    <property type="match status" value="1"/>
</dbReference>
<dbReference type="RefSeq" id="WP_252471037.1">
    <property type="nucleotide sequence ID" value="NZ_JALBWM010000089.1"/>
</dbReference>
<evidence type="ECO:0000256" key="2">
    <source>
        <dbReference type="ARBA" id="ARBA00007613"/>
    </source>
</evidence>
<organism evidence="9 10">
    <name type="scientific">Microbulbifer okhotskensis</name>
    <dbReference type="NCBI Taxonomy" id="2926617"/>
    <lineage>
        <taxon>Bacteria</taxon>
        <taxon>Pseudomonadati</taxon>
        <taxon>Pseudomonadota</taxon>
        <taxon>Gammaproteobacteria</taxon>
        <taxon>Cellvibrionales</taxon>
        <taxon>Microbulbiferaceae</taxon>
        <taxon>Microbulbifer</taxon>
    </lineage>
</organism>
<sequence>MFECALAILLTGGGAWGYASEPVLTLEEAVDLAVTENLRVQVAALEVNEVWDDVEALKTRRYPRLEMKAGIIDNLTRQKYTFDRGVWVQNSPVGPIPPRNIEITSEEGVTKAFSVGATQPITRLYTIELEICEGYVVTEMAEEKVRLVQQDVGYLTKVQYYEIGRILGELQAVDEAILFLSSLNELVGNYVAQQVALEYELLDVRARLAQRKLERQRLVDEMETTKERLNALMGRSVETPFNIQGLPNPHQVTFDVETSLGLAFEQRPDLIESELSIERAEYSYDVKKSEYIPEVDLNIEYIKLYDVSLIPDAEAYVSLEMRWEFFDWGRKRDELASRASKIMEAEKKTGEVRYRIEIEVRDSLRRLRTSQESVGVARQLQVAYREKVRVMMNRYREQSALLTDVLEAEKQLDRANSDYNRAVLSVWGALAEYERSVGEV</sequence>
<evidence type="ECO:0000313" key="10">
    <source>
        <dbReference type="Proteomes" id="UP001139028"/>
    </source>
</evidence>
<keyword evidence="4" id="KW-1134">Transmembrane beta strand</keyword>
<dbReference type="GO" id="GO:0009279">
    <property type="term" value="C:cell outer membrane"/>
    <property type="evidence" value="ECO:0007669"/>
    <property type="project" value="UniProtKB-SubCell"/>
</dbReference>
<keyword evidence="8" id="KW-0175">Coiled coil</keyword>
<evidence type="ECO:0000256" key="8">
    <source>
        <dbReference type="SAM" id="Coils"/>
    </source>
</evidence>
<protein>
    <submittedName>
        <fullName evidence="9">TolC family protein</fullName>
    </submittedName>
</protein>
<keyword evidence="10" id="KW-1185">Reference proteome</keyword>
<reference evidence="9" key="1">
    <citation type="journal article" date="2022" name="Arch. Microbiol.">
        <title>Microbulbifer okhotskensis sp. nov., isolated from a deep bottom sediment of the Okhotsk Sea.</title>
        <authorList>
            <person name="Romanenko L."/>
            <person name="Kurilenko V."/>
            <person name="Otstavnykh N."/>
            <person name="Velansky P."/>
            <person name="Isaeva M."/>
            <person name="Mikhailov V."/>
        </authorList>
    </citation>
    <scope>NUCLEOTIDE SEQUENCE</scope>
    <source>
        <strain evidence="9">OS29</strain>
    </source>
</reference>
<dbReference type="GO" id="GO:0015562">
    <property type="term" value="F:efflux transmembrane transporter activity"/>
    <property type="evidence" value="ECO:0007669"/>
    <property type="project" value="InterPro"/>
</dbReference>
<proteinExistence type="inferred from homology"/>
<feature type="coiled-coil region" evidence="8">
    <location>
        <begin position="208"/>
        <end position="235"/>
    </location>
</feature>
<evidence type="ECO:0000313" key="9">
    <source>
        <dbReference type="EMBL" id="MCO1335894.1"/>
    </source>
</evidence>
<keyword evidence="3" id="KW-0813">Transport</keyword>
<keyword evidence="6" id="KW-0472">Membrane</keyword>
<evidence type="ECO:0000256" key="5">
    <source>
        <dbReference type="ARBA" id="ARBA00022692"/>
    </source>
</evidence>
<dbReference type="Gene3D" id="1.20.1600.10">
    <property type="entry name" value="Outer membrane efflux proteins (OEP)"/>
    <property type="match status" value="1"/>
</dbReference>
<dbReference type="SUPFAM" id="SSF56954">
    <property type="entry name" value="Outer membrane efflux proteins (OEP)"/>
    <property type="match status" value="1"/>
</dbReference>
<comment type="subcellular location">
    <subcellularLocation>
        <location evidence="1">Cell outer membrane</location>
    </subcellularLocation>
</comment>
<name>A0A9X2J6X4_9GAMM</name>
<dbReference type="Pfam" id="PF02321">
    <property type="entry name" value="OEP"/>
    <property type="match status" value="1"/>
</dbReference>
<evidence type="ECO:0000256" key="1">
    <source>
        <dbReference type="ARBA" id="ARBA00004442"/>
    </source>
</evidence>
<dbReference type="GO" id="GO:1990281">
    <property type="term" value="C:efflux pump complex"/>
    <property type="evidence" value="ECO:0007669"/>
    <property type="project" value="TreeGrafter"/>
</dbReference>